<dbReference type="AlphaFoldDB" id="A0A7J6WWS2"/>
<accession>A0A7J6WWS2</accession>
<dbReference type="OrthoDB" id="1898021at2759"/>
<dbReference type="PANTHER" id="PTHR33702:SF5">
    <property type="entry name" value="OS01G0308600 PROTEIN"/>
    <property type="match status" value="1"/>
</dbReference>
<protein>
    <submittedName>
        <fullName evidence="1">Uncharacterized protein</fullName>
    </submittedName>
</protein>
<comment type="caution">
    <text evidence="1">The sequence shown here is derived from an EMBL/GenBank/DDBJ whole genome shotgun (WGS) entry which is preliminary data.</text>
</comment>
<keyword evidence="2" id="KW-1185">Reference proteome</keyword>
<dbReference type="PANTHER" id="PTHR33702">
    <property type="entry name" value="BNAA09G40010D PROTEIN"/>
    <property type="match status" value="1"/>
</dbReference>
<name>A0A7J6WWS2_THATH</name>
<gene>
    <name evidence="1" type="ORF">FRX31_009066</name>
</gene>
<sequence>MEGFSVNFYQGIKGYWKRKHYQRIHGSGSRHKNRVELTDLGTKRRKRFWRIKIAPKLKIYNISSTKKFFIRLRDAYVNWMLGVASSRGFSAGLGGGGSGGSLGYGFGKDPVKEYDEKVLVDIYKSLILQGQLVPCSAANSAPAVSVCR</sequence>
<evidence type="ECO:0000313" key="1">
    <source>
        <dbReference type="EMBL" id="KAF5201347.1"/>
    </source>
</evidence>
<reference evidence="1 2" key="1">
    <citation type="submission" date="2020-06" db="EMBL/GenBank/DDBJ databases">
        <title>Transcriptomic and genomic resources for Thalictrum thalictroides and T. hernandezii: Facilitating candidate gene discovery in an emerging model plant lineage.</title>
        <authorList>
            <person name="Arias T."/>
            <person name="Riano-Pachon D.M."/>
            <person name="Di Stilio V.S."/>
        </authorList>
    </citation>
    <scope>NUCLEOTIDE SEQUENCE [LARGE SCALE GENOMIC DNA]</scope>
    <source>
        <strain evidence="2">cv. WT478/WT964</strain>
        <tissue evidence="1">Leaves</tissue>
    </source>
</reference>
<dbReference type="Proteomes" id="UP000554482">
    <property type="component" value="Unassembled WGS sequence"/>
</dbReference>
<dbReference type="EMBL" id="JABWDY010009537">
    <property type="protein sequence ID" value="KAF5201347.1"/>
    <property type="molecule type" value="Genomic_DNA"/>
</dbReference>
<proteinExistence type="predicted"/>
<organism evidence="1 2">
    <name type="scientific">Thalictrum thalictroides</name>
    <name type="common">Rue-anemone</name>
    <name type="synonym">Anemone thalictroides</name>
    <dbReference type="NCBI Taxonomy" id="46969"/>
    <lineage>
        <taxon>Eukaryota</taxon>
        <taxon>Viridiplantae</taxon>
        <taxon>Streptophyta</taxon>
        <taxon>Embryophyta</taxon>
        <taxon>Tracheophyta</taxon>
        <taxon>Spermatophyta</taxon>
        <taxon>Magnoliopsida</taxon>
        <taxon>Ranunculales</taxon>
        <taxon>Ranunculaceae</taxon>
        <taxon>Thalictroideae</taxon>
        <taxon>Thalictrum</taxon>
    </lineage>
</organism>
<evidence type="ECO:0000313" key="2">
    <source>
        <dbReference type="Proteomes" id="UP000554482"/>
    </source>
</evidence>